<feature type="chain" id="PRO_5016586646" evidence="1">
    <location>
        <begin position="28"/>
        <end position="270"/>
    </location>
</feature>
<sequence length="270" mass="29690">MRNVKFVIAALLLSVSMVMLTDKEASAAPTIEGTYDLKLEELGVPEELINDMSFSKKEHIVNSNPKKYLGGEKGILSTSGESQQDGGISTMGLIPADDMEFRVDVFSNGYTSDGRDMYMVVVGYTWLQEPVWKLQDPFGVKWDDSKFRYQDNSSFNKIDYCYGGSLQTCNDWYTETSEIYPYSGDGGLGWNADLKGHATLATANSGFGSLILETKDGVSLPSGGSSQVHAYYAHVIDSFGSIGLDFKGVNVTFSGSRTVDDRALTKTFYY</sequence>
<protein>
    <submittedName>
        <fullName evidence="2">Uncharacterized protein</fullName>
    </submittedName>
</protein>
<dbReference type="RefSeq" id="WP_113969715.1">
    <property type="nucleotide sequence ID" value="NZ_QNRJ01000007.1"/>
</dbReference>
<reference evidence="2 3" key="1">
    <citation type="submission" date="2018-06" db="EMBL/GenBank/DDBJ databases">
        <title>Freshwater and sediment microbial communities from various areas in North America, analyzing microbe dynamics in response to fracking.</title>
        <authorList>
            <person name="Lamendella R."/>
        </authorList>
    </citation>
    <scope>NUCLEOTIDE SEQUENCE [LARGE SCALE GENOMIC DNA]</scope>
    <source>
        <strain evidence="2 3">97B</strain>
    </source>
</reference>
<accession>A0A366EPF4</accession>
<organism evidence="2 3">
    <name type="scientific">Rossellomorea aquimaris</name>
    <dbReference type="NCBI Taxonomy" id="189382"/>
    <lineage>
        <taxon>Bacteria</taxon>
        <taxon>Bacillati</taxon>
        <taxon>Bacillota</taxon>
        <taxon>Bacilli</taxon>
        <taxon>Bacillales</taxon>
        <taxon>Bacillaceae</taxon>
        <taxon>Rossellomorea</taxon>
    </lineage>
</organism>
<keyword evidence="1" id="KW-0732">Signal</keyword>
<proteinExistence type="predicted"/>
<name>A0A366EPF4_9BACI</name>
<evidence type="ECO:0000313" key="3">
    <source>
        <dbReference type="Proteomes" id="UP000252118"/>
    </source>
</evidence>
<evidence type="ECO:0000313" key="2">
    <source>
        <dbReference type="EMBL" id="RBP03856.1"/>
    </source>
</evidence>
<evidence type="ECO:0000256" key="1">
    <source>
        <dbReference type="SAM" id="SignalP"/>
    </source>
</evidence>
<feature type="signal peptide" evidence="1">
    <location>
        <begin position="1"/>
        <end position="27"/>
    </location>
</feature>
<dbReference type="AlphaFoldDB" id="A0A366EPF4"/>
<gene>
    <name evidence="2" type="ORF">DET59_1071</name>
</gene>
<comment type="caution">
    <text evidence="2">The sequence shown here is derived from an EMBL/GenBank/DDBJ whole genome shotgun (WGS) entry which is preliminary data.</text>
</comment>
<dbReference type="OrthoDB" id="2608255at2"/>
<dbReference type="EMBL" id="QNRJ01000007">
    <property type="protein sequence ID" value="RBP03856.1"/>
    <property type="molecule type" value="Genomic_DNA"/>
</dbReference>
<dbReference type="Proteomes" id="UP000252118">
    <property type="component" value="Unassembled WGS sequence"/>
</dbReference>